<evidence type="ECO:0000259" key="1">
    <source>
        <dbReference type="Pfam" id="PF07992"/>
    </source>
</evidence>
<dbReference type="EMBL" id="UINC01035197">
    <property type="protein sequence ID" value="SVB27225.1"/>
    <property type="molecule type" value="Genomic_DNA"/>
</dbReference>
<accession>A0A382CMC4</accession>
<dbReference type="Gene3D" id="3.50.50.60">
    <property type="entry name" value="FAD/NAD(P)-binding domain"/>
    <property type="match status" value="1"/>
</dbReference>
<dbReference type="Pfam" id="PF07992">
    <property type="entry name" value="Pyr_redox_2"/>
    <property type="match status" value="1"/>
</dbReference>
<dbReference type="SUPFAM" id="SSF51905">
    <property type="entry name" value="FAD/NAD(P)-binding domain"/>
    <property type="match status" value="1"/>
</dbReference>
<reference evidence="2" key="1">
    <citation type="submission" date="2018-05" db="EMBL/GenBank/DDBJ databases">
        <authorList>
            <person name="Lanie J.A."/>
            <person name="Ng W.-L."/>
            <person name="Kazmierczak K.M."/>
            <person name="Andrzejewski T.M."/>
            <person name="Davidsen T.M."/>
            <person name="Wayne K.J."/>
            <person name="Tettelin H."/>
            <person name="Glass J.I."/>
            <person name="Rusch D."/>
            <person name="Podicherti R."/>
            <person name="Tsui H.-C.T."/>
            <person name="Winkler M.E."/>
        </authorList>
    </citation>
    <scope>NUCLEOTIDE SEQUENCE</scope>
</reference>
<sequence>MSQNPTKHTKVLIIGSGPAGYTAAVYAARAMLKPILVYGIEPGGQ</sequence>
<evidence type="ECO:0000313" key="2">
    <source>
        <dbReference type="EMBL" id="SVB27225.1"/>
    </source>
</evidence>
<dbReference type="AlphaFoldDB" id="A0A382CMC4"/>
<feature type="non-terminal residue" evidence="2">
    <location>
        <position position="45"/>
    </location>
</feature>
<organism evidence="2">
    <name type="scientific">marine metagenome</name>
    <dbReference type="NCBI Taxonomy" id="408172"/>
    <lineage>
        <taxon>unclassified sequences</taxon>
        <taxon>metagenomes</taxon>
        <taxon>ecological metagenomes</taxon>
    </lineage>
</organism>
<protein>
    <recommendedName>
        <fullName evidence="1">FAD/NAD(P)-binding domain-containing protein</fullName>
    </recommendedName>
</protein>
<dbReference type="InterPro" id="IPR036188">
    <property type="entry name" value="FAD/NAD-bd_sf"/>
</dbReference>
<name>A0A382CMC4_9ZZZZ</name>
<gene>
    <name evidence="2" type="ORF">METZ01_LOCUS180079</name>
</gene>
<proteinExistence type="predicted"/>
<dbReference type="InterPro" id="IPR023753">
    <property type="entry name" value="FAD/NAD-binding_dom"/>
</dbReference>
<dbReference type="PRINTS" id="PR00469">
    <property type="entry name" value="PNDRDTASEII"/>
</dbReference>
<dbReference type="GO" id="GO:0016491">
    <property type="term" value="F:oxidoreductase activity"/>
    <property type="evidence" value="ECO:0007669"/>
    <property type="project" value="InterPro"/>
</dbReference>
<feature type="domain" description="FAD/NAD(P)-binding" evidence="1">
    <location>
        <begin position="10"/>
        <end position="37"/>
    </location>
</feature>